<dbReference type="InterPro" id="IPR001296">
    <property type="entry name" value="Glyco_trans_1"/>
</dbReference>
<dbReference type="PANTHER" id="PTHR46401:SF2">
    <property type="entry name" value="GLYCOSYLTRANSFERASE WBBK-RELATED"/>
    <property type="match status" value="1"/>
</dbReference>
<dbReference type="GO" id="GO:0016757">
    <property type="term" value="F:glycosyltransferase activity"/>
    <property type="evidence" value="ECO:0007669"/>
    <property type="project" value="InterPro"/>
</dbReference>
<keyword evidence="4" id="KW-1185">Reference proteome</keyword>
<evidence type="ECO:0000313" key="4">
    <source>
        <dbReference type="Proteomes" id="UP000595564"/>
    </source>
</evidence>
<reference evidence="3 4" key="1">
    <citation type="journal article" date="2012" name="Extremophiles">
        <title>Thermotomaculum hydrothermale gen. nov., sp. nov., a novel heterotrophic thermophile within the phylum Acidobacteria from a deep-sea hydrothermal vent chimney in the Southern Okinawa Trough.</title>
        <authorList>
            <person name="Izumi H."/>
            <person name="Nunoura T."/>
            <person name="Miyazaki M."/>
            <person name="Mino S."/>
            <person name="Toki T."/>
            <person name="Takai K."/>
            <person name="Sako Y."/>
            <person name="Sawabe T."/>
            <person name="Nakagawa S."/>
        </authorList>
    </citation>
    <scope>NUCLEOTIDE SEQUENCE [LARGE SCALE GENOMIC DNA]</scope>
    <source>
        <strain evidence="3 4">AC55</strain>
    </source>
</reference>
<dbReference type="AlphaFoldDB" id="A0A7R6PGM0"/>
<dbReference type="NCBIfam" id="NF007640">
    <property type="entry name" value="PRK10307.1"/>
    <property type="match status" value="1"/>
</dbReference>
<dbReference type="KEGG" id="thyd:TTHT_1961"/>
<evidence type="ECO:0000259" key="2">
    <source>
        <dbReference type="Pfam" id="PF00534"/>
    </source>
</evidence>
<accession>A0A7R6PGM0</accession>
<protein>
    <submittedName>
        <fullName evidence="3">Colanic acid biosynthesis glycosyl transferase WcaI</fullName>
    </submittedName>
</protein>
<dbReference type="Gene3D" id="3.40.50.2000">
    <property type="entry name" value="Glycogen Phosphorylase B"/>
    <property type="match status" value="2"/>
</dbReference>
<organism evidence="3 4">
    <name type="scientific">Thermotomaculum hydrothermale</name>
    <dbReference type="NCBI Taxonomy" id="981385"/>
    <lineage>
        <taxon>Bacteria</taxon>
        <taxon>Pseudomonadati</taxon>
        <taxon>Acidobacteriota</taxon>
        <taxon>Holophagae</taxon>
        <taxon>Thermotomaculales</taxon>
        <taxon>Thermotomaculaceae</taxon>
        <taxon>Thermotomaculum</taxon>
    </lineage>
</organism>
<proteinExistence type="predicted"/>
<dbReference type="CDD" id="cd03794">
    <property type="entry name" value="GT4_WbuB-like"/>
    <property type="match status" value="1"/>
</dbReference>
<sequence length="408" mass="47262">MKKKITIISINFYPEDTSTGLYTSQMAEFLSENGFEVSVITGFPYYPQWEIWEDYKSKGSYLEEDHKTIKIYRFKQYTPSNPSFLKRIRQILSFTFGSFKNLRKIKETDLVIAIVPFTSNIYLAQKLAKRKKAKVWTHIQDFEFDAAFESGVIKGKFVQKIMSKVLYFVESSLLNKSNIVSTISFSMIEKAKRKTKSEIYYFPNWIDENFVNPEESKPHRYLNGDKFKLLYSGNIGAKQDWESFLRFVELIKDREDMEVVVVGDGARKDWLVSKLENYSNVKYYPPVPYEELPDLLCSADLHLLFQKDSVVDTVMPSKLLGMMASARPSLVTGNKNSEVAKILNESQGGAFFSPQDFDEILNFVEKMKNDKSLRTQYGLNARKYIIENFSKTKVLNGLKEKINSILSD</sequence>
<evidence type="ECO:0000313" key="3">
    <source>
        <dbReference type="EMBL" id="BBB33408.1"/>
    </source>
</evidence>
<gene>
    <name evidence="3" type="primary">wcaI</name>
    <name evidence="3" type="ORF">TTHT_1961</name>
</gene>
<dbReference type="GO" id="GO:0009103">
    <property type="term" value="P:lipopolysaccharide biosynthetic process"/>
    <property type="evidence" value="ECO:0007669"/>
    <property type="project" value="TreeGrafter"/>
</dbReference>
<dbReference type="EMBL" id="AP017470">
    <property type="protein sequence ID" value="BBB33408.1"/>
    <property type="molecule type" value="Genomic_DNA"/>
</dbReference>
<keyword evidence="1 3" id="KW-0808">Transferase</keyword>
<evidence type="ECO:0000256" key="1">
    <source>
        <dbReference type="ARBA" id="ARBA00022679"/>
    </source>
</evidence>
<dbReference type="Proteomes" id="UP000595564">
    <property type="component" value="Chromosome"/>
</dbReference>
<dbReference type="RefSeq" id="WP_201327716.1">
    <property type="nucleotide sequence ID" value="NZ_AP017470.1"/>
</dbReference>
<dbReference type="SUPFAM" id="SSF53756">
    <property type="entry name" value="UDP-Glycosyltransferase/glycogen phosphorylase"/>
    <property type="match status" value="1"/>
</dbReference>
<feature type="domain" description="Glycosyl transferase family 1" evidence="2">
    <location>
        <begin position="218"/>
        <end position="383"/>
    </location>
</feature>
<dbReference type="Pfam" id="PF00534">
    <property type="entry name" value="Glycos_transf_1"/>
    <property type="match status" value="1"/>
</dbReference>
<name>A0A7R6PGM0_9BACT</name>
<dbReference type="PANTHER" id="PTHR46401">
    <property type="entry name" value="GLYCOSYLTRANSFERASE WBBK-RELATED"/>
    <property type="match status" value="1"/>
</dbReference>